<dbReference type="SUPFAM" id="SSF54637">
    <property type="entry name" value="Thioesterase/thiol ester dehydrase-isomerase"/>
    <property type="match status" value="1"/>
</dbReference>
<dbReference type="RefSeq" id="WP_345028934.1">
    <property type="nucleotide sequence ID" value="NZ_BAABEY010000022.1"/>
</dbReference>
<protein>
    <recommendedName>
        <fullName evidence="3">DUF4442 domain-containing protein</fullName>
    </recommendedName>
</protein>
<reference evidence="2" key="1">
    <citation type="journal article" date="2019" name="Int. J. Syst. Evol. Microbiol.">
        <title>The Global Catalogue of Microorganisms (GCM) 10K type strain sequencing project: providing services to taxonomists for standard genome sequencing and annotation.</title>
        <authorList>
            <consortium name="The Broad Institute Genomics Platform"/>
            <consortium name="The Broad Institute Genome Sequencing Center for Infectious Disease"/>
            <person name="Wu L."/>
            <person name="Ma J."/>
        </authorList>
    </citation>
    <scope>NUCLEOTIDE SEQUENCE [LARGE SCALE GENOMIC DNA]</scope>
    <source>
        <strain evidence="2">JCM 31920</strain>
    </source>
</reference>
<dbReference type="EMBL" id="BAABEY010000022">
    <property type="protein sequence ID" value="GAA4439767.1"/>
    <property type="molecule type" value="Genomic_DNA"/>
</dbReference>
<dbReference type="InterPro" id="IPR029069">
    <property type="entry name" value="HotDog_dom_sf"/>
</dbReference>
<keyword evidence="2" id="KW-1185">Reference proteome</keyword>
<dbReference type="Gene3D" id="3.10.129.10">
    <property type="entry name" value="Hotdog Thioesterase"/>
    <property type="match status" value="1"/>
</dbReference>
<dbReference type="Proteomes" id="UP001501508">
    <property type="component" value="Unassembled WGS sequence"/>
</dbReference>
<evidence type="ECO:0000313" key="1">
    <source>
        <dbReference type="EMBL" id="GAA4439767.1"/>
    </source>
</evidence>
<dbReference type="InterPro" id="IPR027961">
    <property type="entry name" value="DUF4442"/>
</dbReference>
<accession>A0ABP8M0U6</accession>
<proteinExistence type="predicted"/>
<evidence type="ECO:0008006" key="3">
    <source>
        <dbReference type="Google" id="ProtNLM"/>
    </source>
</evidence>
<dbReference type="Pfam" id="PF14539">
    <property type="entry name" value="DUF4442"/>
    <property type="match status" value="1"/>
</dbReference>
<sequence>MNKLQHQLLKARSSAWNLWLLNFGLWRMVPFNRPHRLRIIAVDAETITIQAKNIRPNRNHIGGIHACLLATACEYVSGLSLLARLDPKQYRIILKSIGMTYHYQAKTDISVRFTVTDEWFEKEVIQPLRSSGKIFKEVSVDAFDTEGNHICTGKINWQIKSWEQVKTKPG</sequence>
<evidence type="ECO:0000313" key="2">
    <source>
        <dbReference type="Proteomes" id="UP001501508"/>
    </source>
</evidence>
<name>A0ABP8M0U6_9BACT</name>
<comment type="caution">
    <text evidence="1">The sequence shown here is derived from an EMBL/GenBank/DDBJ whole genome shotgun (WGS) entry which is preliminary data.</text>
</comment>
<gene>
    <name evidence="1" type="ORF">GCM10023091_22460</name>
</gene>
<organism evidence="1 2">
    <name type="scientific">Ravibacter arvi</name>
    <dbReference type="NCBI Taxonomy" id="2051041"/>
    <lineage>
        <taxon>Bacteria</taxon>
        <taxon>Pseudomonadati</taxon>
        <taxon>Bacteroidota</taxon>
        <taxon>Cytophagia</taxon>
        <taxon>Cytophagales</taxon>
        <taxon>Spirosomataceae</taxon>
        <taxon>Ravibacter</taxon>
    </lineage>
</organism>